<dbReference type="Proteomes" id="UP000319716">
    <property type="component" value="Unassembled WGS sequence"/>
</dbReference>
<name>A0A4Y1Z9T2_9BACL</name>
<sequence length="43" mass="4636">MAVTVMTSGFENRQEALSAIQIIGLRVQNYLINVAQAQAGSLE</sequence>
<proteinExistence type="predicted"/>
<dbReference type="AlphaFoldDB" id="A0A4Y1Z9T2"/>
<dbReference type="EMBL" id="BEXB01000008">
    <property type="protein sequence ID" value="GAY75776.1"/>
    <property type="molecule type" value="Genomic_DNA"/>
</dbReference>
<accession>A0A4Y1Z9T2</accession>
<comment type="caution">
    <text evidence="1">The sequence shown here is derived from an EMBL/GenBank/DDBJ whole genome shotgun (WGS) entry which is preliminary data.</text>
</comment>
<evidence type="ECO:0000313" key="1">
    <source>
        <dbReference type="EMBL" id="GAY75776.1"/>
    </source>
</evidence>
<gene>
    <name evidence="1" type="ORF">NBRC111894_1330</name>
</gene>
<protein>
    <submittedName>
        <fullName evidence="1">Uncharacterized protein</fullName>
    </submittedName>
</protein>
<evidence type="ECO:0000313" key="2">
    <source>
        <dbReference type="Proteomes" id="UP000319716"/>
    </source>
</evidence>
<reference evidence="1 2" key="1">
    <citation type="submission" date="2017-11" db="EMBL/GenBank/DDBJ databases">
        <title>Draft Genome Sequence of Sporolactobacillus inulinus NBRC 111894 Isolated from Koso, a Japanese Sugar-Vegetable Fermented Beverage.</title>
        <authorList>
            <person name="Chiou T.Y."/>
            <person name="Oshima K."/>
            <person name="Suda W."/>
            <person name="Hattori M."/>
            <person name="Takahashi T."/>
        </authorList>
    </citation>
    <scope>NUCLEOTIDE SEQUENCE [LARGE SCALE GENOMIC DNA]</scope>
    <source>
        <strain evidence="1 2">NBRC111894</strain>
    </source>
</reference>
<organism evidence="1 2">
    <name type="scientific">Sporolactobacillus inulinus</name>
    <dbReference type="NCBI Taxonomy" id="2078"/>
    <lineage>
        <taxon>Bacteria</taxon>
        <taxon>Bacillati</taxon>
        <taxon>Bacillota</taxon>
        <taxon>Bacilli</taxon>
        <taxon>Bacillales</taxon>
        <taxon>Sporolactobacillaceae</taxon>
        <taxon>Sporolactobacillus</taxon>
    </lineage>
</organism>